<evidence type="ECO:0000256" key="3">
    <source>
        <dbReference type="ARBA" id="ARBA00022729"/>
    </source>
</evidence>
<accession>A0A2P8G800</accession>
<keyword evidence="3 6" id="KW-0732">Signal</keyword>
<evidence type="ECO:0000256" key="6">
    <source>
        <dbReference type="SAM" id="SignalP"/>
    </source>
</evidence>
<dbReference type="RefSeq" id="WP_106595020.1">
    <property type="nucleotide sequence ID" value="NZ_PYAS01000004.1"/>
</dbReference>
<dbReference type="Proteomes" id="UP000241964">
    <property type="component" value="Unassembled WGS sequence"/>
</dbReference>
<dbReference type="PIRSF" id="PIRSF031924">
    <property type="entry name" value="Pi-irrepressible_AP"/>
    <property type="match status" value="1"/>
</dbReference>
<feature type="active site" description="Phosphothreonine intermediate" evidence="4">
    <location>
        <position position="83"/>
    </location>
</feature>
<feature type="chain" id="PRO_5015132864" evidence="6">
    <location>
        <begin position="22"/>
        <end position="550"/>
    </location>
</feature>
<reference evidence="7 8" key="1">
    <citation type="submission" date="2018-03" db="EMBL/GenBank/DDBJ databases">
        <title>Genomic Encyclopedia of Archaeal and Bacterial Type Strains, Phase II (KMG-II): from individual species to whole genera.</title>
        <authorList>
            <person name="Goeker M."/>
        </authorList>
    </citation>
    <scope>NUCLEOTIDE SEQUENCE [LARGE SCALE GENOMIC DNA]</scope>
    <source>
        <strain evidence="7 8">DSM 29057</strain>
    </source>
</reference>
<feature type="binding site" evidence="5">
    <location>
        <position position="104"/>
    </location>
    <ligand>
        <name>substrate</name>
    </ligand>
</feature>
<keyword evidence="8" id="KW-1185">Reference proteome</keyword>
<feature type="binding site" evidence="5">
    <location>
        <begin position="166"/>
        <end position="168"/>
    </location>
    <ligand>
        <name>substrate</name>
    </ligand>
</feature>
<evidence type="ECO:0000256" key="4">
    <source>
        <dbReference type="PIRSR" id="PIRSR031924-50"/>
    </source>
</evidence>
<dbReference type="PANTHER" id="PTHR10151">
    <property type="entry name" value="ECTONUCLEOTIDE PYROPHOSPHATASE/PHOSPHODIESTERASE"/>
    <property type="match status" value="1"/>
</dbReference>
<dbReference type="Gene3D" id="3.30.1360.150">
    <property type="match status" value="1"/>
</dbReference>
<feature type="signal peptide" evidence="6">
    <location>
        <begin position="1"/>
        <end position="21"/>
    </location>
</feature>
<name>A0A2P8G800_9BACT</name>
<sequence length="550" mass="60376">MKYVNFALAIAGLFCAITGKAGQPDQGNPPKRPRLVVGIVVDQMRYDYLYRYYDKYAAGGFKRILGEGFNCRNHHYHYALTVTAAGHASVYTGSAPSVHGIVGNDWYDAHAGRKTYCVGDSSVETVGSSNPVAGKMSPKNLLVSTITDQLRLATNFRSKVIGIALKDRGAILPAGHTANGAYWFDSKTGNWITSSFYTRELPEWVRNYNARKRASQLMTEGWATLLPVAEYTESTTDDQPYEAKMGAAKQSVFPYELAGAAGDAFGILSSTPHGNTLTKEMAFEALENEKLGTGNFIDFLAVSFSSPDYVGHGFGPNSVEAEDIYLRLDKDIAEMLGKLDQKLGKGNYLFFLTADHGIMDVADFWKAHKLPAGRIDYLQMNAAVKAALKARFGDADFIAASENFQFYLNHRLLEERGVTAEAVFQVIRQALGNFAGVADVLNLQELYKSGLNEYQTTLYKNNYNRKRSGDIQIVVEPGWMAGPIAANHGSPYNNDTHIPLLFYGWGVKPGETFRRTSVADTSPTLAALLSILEPNGNIGNVIDELIDPGR</sequence>
<comment type="caution">
    <text evidence="7">The sequence shown here is derived from an EMBL/GenBank/DDBJ whole genome shotgun (WGS) entry which is preliminary data.</text>
</comment>
<evidence type="ECO:0000256" key="1">
    <source>
        <dbReference type="ARBA" id="ARBA00022553"/>
    </source>
</evidence>
<dbReference type="CDD" id="cd16016">
    <property type="entry name" value="AP-SPAP"/>
    <property type="match status" value="1"/>
</dbReference>
<evidence type="ECO:0000256" key="2">
    <source>
        <dbReference type="ARBA" id="ARBA00022723"/>
    </source>
</evidence>
<dbReference type="InterPro" id="IPR026263">
    <property type="entry name" value="Alkaline_phosphatase_prok"/>
</dbReference>
<dbReference type="EMBL" id="PYAS01000004">
    <property type="protein sequence ID" value="PSL30102.1"/>
    <property type="molecule type" value="Genomic_DNA"/>
</dbReference>
<dbReference type="AlphaFoldDB" id="A0A2P8G800"/>
<evidence type="ECO:0000313" key="7">
    <source>
        <dbReference type="EMBL" id="PSL30102.1"/>
    </source>
</evidence>
<dbReference type="NCBIfam" id="NF042991">
    <property type="entry name" value="alk_phos_PafA"/>
    <property type="match status" value="1"/>
</dbReference>
<proteinExistence type="predicted"/>
<evidence type="ECO:0000256" key="5">
    <source>
        <dbReference type="PIRSR" id="PIRSR031924-51"/>
    </source>
</evidence>
<keyword evidence="2" id="KW-0479">Metal-binding</keyword>
<dbReference type="Pfam" id="PF01663">
    <property type="entry name" value="Phosphodiest"/>
    <property type="match status" value="1"/>
</dbReference>
<dbReference type="GO" id="GO:0004035">
    <property type="term" value="F:alkaline phosphatase activity"/>
    <property type="evidence" value="ECO:0007669"/>
    <property type="project" value="InterPro"/>
</dbReference>
<dbReference type="OrthoDB" id="9766127at2"/>
<protein>
    <submittedName>
        <fullName evidence="7">Type I phosphodiesterase/nucleotide pyrophosphatase</fullName>
    </submittedName>
</protein>
<dbReference type="GO" id="GO:0046872">
    <property type="term" value="F:metal ion binding"/>
    <property type="evidence" value="ECO:0007669"/>
    <property type="project" value="UniProtKB-KW"/>
</dbReference>
<dbReference type="InterPro" id="IPR002591">
    <property type="entry name" value="Phosphodiest/P_Trfase"/>
</dbReference>
<keyword evidence="1 4" id="KW-0597">Phosphoprotein</keyword>
<evidence type="ECO:0000313" key="8">
    <source>
        <dbReference type="Proteomes" id="UP000241964"/>
    </source>
</evidence>
<dbReference type="SUPFAM" id="SSF53649">
    <property type="entry name" value="Alkaline phosphatase-like"/>
    <property type="match status" value="1"/>
</dbReference>
<dbReference type="PANTHER" id="PTHR10151:SF120">
    <property type="entry name" value="BIS(5'-ADENOSYL)-TRIPHOSPHATASE"/>
    <property type="match status" value="1"/>
</dbReference>
<organism evidence="7 8">
    <name type="scientific">Dyadobacter jiangsuensis</name>
    <dbReference type="NCBI Taxonomy" id="1591085"/>
    <lineage>
        <taxon>Bacteria</taxon>
        <taxon>Pseudomonadati</taxon>
        <taxon>Bacteroidota</taxon>
        <taxon>Cytophagia</taxon>
        <taxon>Cytophagales</taxon>
        <taxon>Spirosomataceae</taxon>
        <taxon>Dyadobacter</taxon>
    </lineage>
</organism>
<gene>
    <name evidence="7" type="ORF">CLV60_10444</name>
</gene>
<dbReference type="InterPro" id="IPR017850">
    <property type="entry name" value="Alkaline_phosphatase_core_sf"/>
</dbReference>
<dbReference type="Gene3D" id="3.40.720.10">
    <property type="entry name" value="Alkaline Phosphatase, subunit A"/>
    <property type="match status" value="1"/>
</dbReference>